<evidence type="ECO:0000256" key="4">
    <source>
        <dbReference type="ARBA" id="ARBA00022989"/>
    </source>
</evidence>
<accession>A0A2K1KVN4</accession>
<dbReference type="GO" id="GO:0042651">
    <property type="term" value="C:thylakoid membrane"/>
    <property type="evidence" value="ECO:0000318"/>
    <property type="project" value="GO_Central"/>
</dbReference>
<proteinExistence type="predicted"/>
<evidence type="ECO:0000256" key="6">
    <source>
        <dbReference type="ARBA" id="ARBA00023136"/>
    </source>
</evidence>
<protein>
    <submittedName>
        <fullName evidence="7 8">Uncharacterized protein</fullName>
    </submittedName>
</protein>
<dbReference type="AlphaFoldDB" id="A0A2K1KVN4"/>
<evidence type="ECO:0000256" key="5">
    <source>
        <dbReference type="ARBA" id="ARBA00023065"/>
    </source>
</evidence>
<dbReference type="Gramene" id="Pp3c3_22870V3.2">
    <property type="protein sequence ID" value="Pp3c3_22870V3.2"/>
    <property type="gene ID" value="Pp3c3_22870"/>
</dbReference>
<dbReference type="FunCoup" id="A0A2K1KVN4">
    <property type="interactions" value="212"/>
</dbReference>
<dbReference type="EMBL" id="ABEU02000003">
    <property type="protein sequence ID" value="PNR57828.1"/>
    <property type="molecule type" value="Genomic_DNA"/>
</dbReference>
<dbReference type="GO" id="GO:0005247">
    <property type="term" value="F:voltage-gated chloride channel activity"/>
    <property type="evidence" value="ECO:0000318"/>
    <property type="project" value="GO_Central"/>
</dbReference>
<dbReference type="OMA" id="RFLMAWL"/>
<dbReference type="OrthoDB" id="1368at2759"/>
<gene>
    <name evidence="8" type="primary">LOC112280261</name>
    <name evidence="7" type="ORF">PHYPA_004822</name>
</gene>
<dbReference type="STRING" id="3218.A0A2K1KVN4"/>
<keyword evidence="9" id="KW-1185">Reference proteome</keyword>
<dbReference type="KEGG" id="ppp:112280261"/>
<dbReference type="PANTHER" id="PTHR33281:SF1">
    <property type="entry name" value="VOLTAGE-DEPENDENT CHLORIDE CHANNEL 1, CHLOROPLASTIC"/>
    <property type="match status" value="1"/>
</dbReference>
<evidence type="ECO:0000313" key="9">
    <source>
        <dbReference type="Proteomes" id="UP000006727"/>
    </source>
</evidence>
<name>A0A2K1KVN4_PHYPA</name>
<dbReference type="InterPro" id="IPR044669">
    <property type="entry name" value="YneE/VCCN1/2-like"/>
</dbReference>
<dbReference type="EnsemblPlants" id="Pp3c3_22870V3.2">
    <property type="protein sequence ID" value="Pp3c3_22870V3.2"/>
    <property type="gene ID" value="Pp3c3_22870"/>
</dbReference>
<sequence>MQSLAQLESAAVGSTPLRWSGRLETDLRRVGCLSRVSFVWQRSTDSTRSLSPSSLSSRYGPPLLPGFVYPRYRSGRSRILCVQDEISKPESNDLAEIMSNESGEVDPMYEKGGSNYFSALEKNKNVNGKLSAVTNFDPRRPFDLTWIGAWADEVSERGMHKRRTFYSHDDWLQHRSSTRHYRHFTSTLSSRVIVSLIPPVGTMTAISVAISIYNSIVLSGCLPSFIPLLHASPLSYQLTAPALALLLVFRTEASYSRYDEARKTWTKVISSSKDMVRQSMTWAQRPDDNRRKKLLLDYILAFSVALKCHLLYNSDIEEELSEILEKDDLALVLSAEHRPNCLIQLITHSLKCIQLEDGERSLLDANISQFNESISICERIIRTPIPLAYTRLTSRILVLWHLALPIVLWDDCQWVVVPATFISAASLFCIEEVGVLIEEPFPILALDRMCSKARENIQEIAHLQQQTQEHLRKKTTKVPRNGVANGVIRS</sequence>
<dbReference type="PANTHER" id="PTHR33281">
    <property type="entry name" value="UPF0187 PROTEIN YNEE"/>
    <property type="match status" value="1"/>
</dbReference>
<dbReference type="Pfam" id="PF25539">
    <property type="entry name" value="Bestrophin_2"/>
    <property type="match status" value="1"/>
</dbReference>
<dbReference type="GeneID" id="112280261"/>
<reference evidence="7 9" key="2">
    <citation type="journal article" date="2018" name="Plant J.">
        <title>The Physcomitrella patens chromosome-scale assembly reveals moss genome structure and evolution.</title>
        <authorList>
            <person name="Lang D."/>
            <person name="Ullrich K.K."/>
            <person name="Murat F."/>
            <person name="Fuchs J."/>
            <person name="Jenkins J."/>
            <person name="Haas F.B."/>
            <person name="Piednoel M."/>
            <person name="Gundlach H."/>
            <person name="Van Bel M."/>
            <person name="Meyberg R."/>
            <person name="Vives C."/>
            <person name="Morata J."/>
            <person name="Symeonidi A."/>
            <person name="Hiss M."/>
            <person name="Muchero W."/>
            <person name="Kamisugi Y."/>
            <person name="Saleh O."/>
            <person name="Blanc G."/>
            <person name="Decker E.L."/>
            <person name="van Gessel N."/>
            <person name="Grimwood J."/>
            <person name="Hayes R.D."/>
            <person name="Graham S.W."/>
            <person name="Gunter L.E."/>
            <person name="McDaniel S.F."/>
            <person name="Hoernstein S.N.W."/>
            <person name="Larsson A."/>
            <person name="Li F.W."/>
            <person name="Perroud P.F."/>
            <person name="Phillips J."/>
            <person name="Ranjan P."/>
            <person name="Rokshar D.S."/>
            <person name="Rothfels C.J."/>
            <person name="Schneider L."/>
            <person name="Shu S."/>
            <person name="Stevenson D.W."/>
            <person name="Thummler F."/>
            <person name="Tillich M."/>
            <person name="Villarreal Aguilar J.C."/>
            <person name="Widiez T."/>
            <person name="Wong G.K."/>
            <person name="Wymore A."/>
            <person name="Zhang Y."/>
            <person name="Zimmer A.D."/>
            <person name="Quatrano R.S."/>
            <person name="Mayer K.F.X."/>
            <person name="Goodstein D."/>
            <person name="Casacuberta J.M."/>
            <person name="Vandepoele K."/>
            <person name="Reski R."/>
            <person name="Cuming A.C."/>
            <person name="Tuskan G.A."/>
            <person name="Maumus F."/>
            <person name="Salse J."/>
            <person name="Schmutz J."/>
            <person name="Rensing S.A."/>
        </authorList>
    </citation>
    <scope>NUCLEOTIDE SEQUENCE [LARGE SCALE GENOMIC DNA]</scope>
    <source>
        <strain evidence="8 9">cv. Gransden 2004</strain>
    </source>
</reference>
<dbReference type="Gramene" id="Pp3c3_22870V3.1">
    <property type="protein sequence ID" value="Pp3c3_22870V3.1"/>
    <property type="gene ID" value="Pp3c3_22870"/>
</dbReference>
<evidence type="ECO:0000256" key="1">
    <source>
        <dbReference type="ARBA" id="ARBA00004141"/>
    </source>
</evidence>
<evidence type="ECO:0000256" key="2">
    <source>
        <dbReference type="ARBA" id="ARBA00022448"/>
    </source>
</evidence>
<evidence type="ECO:0000313" key="7">
    <source>
        <dbReference type="EMBL" id="PNR57828.1"/>
    </source>
</evidence>
<reference evidence="7 9" key="1">
    <citation type="journal article" date="2008" name="Science">
        <title>The Physcomitrella genome reveals evolutionary insights into the conquest of land by plants.</title>
        <authorList>
            <person name="Rensing S."/>
            <person name="Lang D."/>
            <person name="Zimmer A."/>
            <person name="Terry A."/>
            <person name="Salamov A."/>
            <person name="Shapiro H."/>
            <person name="Nishiyama T."/>
            <person name="Perroud P.-F."/>
            <person name="Lindquist E."/>
            <person name="Kamisugi Y."/>
            <person name="Tanahashi T."/>
            <person name="Sakakibara K."/>
            <person name="Fujita T."/>
            <person name="Oishi K."/>
            <person name="Shin-I T."/>
            <person name="Kuroki Y."/>
            <person name="Toyoda A."/>
            <person name="Suzuki Y."/>
            <person name="Hashimoto A."/>
            <person name="Yamaguchi K."/>
            <person name="Sugano A."/>
            <person name="Kohara Y."/>
            <person name="Fujiyama A."/>
            <person name="Anterola A."/>
            <person name="Aoki S."/>
            <person name="Ashton N."/>
            <person name="Barbazuk W.B."/>
            <person name="Barker E."/>
            <person name="Bennetzen J."/>
            <person name="Bezanilla M."/>
            <person name="Blankenship R."/>
            <person name="Cho S.H."/>
            <person name="Dutcher S."/>
            <person name="Estelle M."/>
            <person name="Fawcett J.A."/>
            <person name="Gundlach H."/>
            <person name="Hanada K."/>
            <person name="Heyl A."/>
            <person name="Hicks K.A."/>
            <person name="Hugh J."/>
            <person name="Lohr M."/>
            <person name="Mayer K."/>
            <person name="Melkozernov A."/>
            <person name="Murata T."/>
            <person name="Nelson D."/>
            <person name="Pils B."/>
            <person name="Prigge M."/>
            <person name="Reiss B."/>
            <person name="Renner T."/>
            <person name="Rombauts S."/>
            <person name="Rushton P."/>
            <person name="Sanderfoot A."/>
            <person name="Schween G."/>
            <person name="Shiu S.-H."/>
            <person name="Stueber K."/>
            <person name="Theodoulou F.L."/>
            <person name="Tu H."/>
            <person name="Van de Peer Y."/>
            <person name="Verrier P.J."/>
            <person name="Waters E."/>
            <person name="Wood A."/>
            <person name="Yang L."/>
            <person name="Cove D."/>
            <person name="Cuming A."/>
            <person name="Hasebe M."/>
            <person name="Lucas S."/>
            <person name="Mishler D.B."/>
            <person name="Reski R."/>
            <person name="Grigoriev I."/>
            <person name="Quatrano R.S."/>
            <person name="Boore J.L."/>
        </authorList>
    </citation>
    <scope>NUCLEOTIDE SEQUENCE [LARGE SCALE GENOMIC DNA]</scope>
    <source>
        <strain evidence="8 9">cv. Gransden 2004</strain>
    </source>
</reference>
<dbReference type="RefSeq" id="XP_024371328.1">
    <property type="nucleotide sequence ID" value="XM_024515560.2"/>
</dbReference>
<keyword evidence="2" id="KW-0813">Transport</keyword>
<comment type="subcellular location">
    <subcellularLocation>
        <location evidence="1">Membrane</location>
        <topology evidence="1">Multi-pass membrane protein</topology>
    </subcellularLocation>
</comment>
<reference evidence="8" key="3">
    <citation type="submission" date="2020-12" db="UniProtKB">
        <authorList>
            <consortium name="EnsemblPlants"/>
        </authorList>
    </citation>
    <scope>IDENTIFICATION</scope>
</reference>
<keyword evidence="5" id="KW-0406">Ion transport</keyword>
<dbReference type="Proteomes" id="UP000006727">
    <property type="component" value="Chromosome 3"/>
</dbReference>
<keyword evidence="6" id="KW-0472">Membrane</keyword>
<dbReference type="GO" id="GO:0019684">
    <property type="term" value="P:photosynthesis, light reaction"/>
    <property type="evidence" value="ECO:0000318"/>
    <property type="project" value="GO_Central"/>
</dbReference>
<dbReference type="PaxDb" id="3218-PP1S47_118V6.1"/>
<dbReference type="EnsemblPlants" id="Pp3c3_22870V3.1">
    <property type="protein sequence ID" value="Pp3c3_22870V3.1"/>
    <property type="gene ID" value="Pp3c3_22870"/>
</dbReference>
<evidence type="ECO:0000313" key="8">
    <source>
        <dbReference type="EnsemblPlants" id="Pp3c3_22870V3.1"/>
    </source>
</evidence>
<evidence type="ECO:0000256" key="3">
    <source>
        <dbReference type="ARBA" id="ARBA00022692"/>
    </source>
</evidence>
<keyword evidence="3" id="KW-0812">Transmembrane</keyword>
<organism evidence="7">
    <name type="scientific">Physcomitrium patens</name>
    <name type="common">Spreading-leaved earth moss</name>
    <name type="synonym">Physcomitrella patens</name>
    <dbReference type="NCBI Taxonomy" id="3218"/>
    <lineage>
        <taxon>Eukaryota</taxon>
        <taxon>Viridiplantae</taxon>
        <taxon>Streptophyta</taxon>
        <taxon>Embryophyta</taxon>
        <taxon>Bryophyta</taxon>
        <taxon>Bryophytina</taxon>
        <taxon>Bryopsida</taxon>
        <taxon>Funariidae</taxon>
        <taxon>Funariales</taxon>
        <taxon>Funariaceae</taxon>
        <taxon>Physcomitrium</taxon>
    </lineage>
</organism>
<keyword evidence="4" id="KW-1133">Transmembrane helix</keyword>